<dbReference type="AntiFam" id="ANF00060">
    <property type="entry name" value="FAM74 lncRNA"/>
</dbReference>
<accession>H2R765</accession>
<keyword evidence="4" id="KW-1185">Reference proteome</keyword>
<dbReference type="InParanoid" id="H2R765"/>
<feature type="compositionally biased region" description="Basic and acidic residues" evidence="1">
    <location>
        <begin position="23"/>
        <end position="56"/>
    </location>
</feature>
<dbReference type="AlphaFoldDB" id="H2R765"/>
<evidence type="ECO:0000256" key="1">
    <source>
        <dbReference type="SAM" id="MobiDB-lite"/>
    </source>
</evidence>
<dbReference type="eggNOG" id="ENOG502R0CB">
    <property type="taxonomic scope" value="Eukaryota"/>
</dbReference>
<keyword evidence="2" id="KW-1133">Transmembrane helix</keyword>
<dbReference type="GeneTree" id="ENSGT00390000013988"/>
<proteinExistence type="predicted"/>
<organism evidence="3 4">
    <name type="scientific">Pan troglodytes</name>
    <name type="common">Chimpanzee</name>
    <dbReference type="NCBI Taxonomy" id="9598"/>
    <lineage>
        <taxon>Eukaryota</taxon>
        <taxon>Metazoa</taxon>
        <taxon>Chordata</taxon>
        <taxon>Craniata</taxon>
        <taxon>Vertebrata</taxon>
        <taxon>Euteleostomi</taxon>
        <taxon>Mammalia</taxon>
        <taxon>Eutheria</taxon>
        <taxon>Euarchontoglires</taxon>
        <taxon>Primates</taxon>
        <taxon>Haplorrhini</taxon>
        <taxon>Catarrhini</taxon>
        <taxon>Hominidae</taxon>
        <taxon>Pan</taxon>
    </lineage>
</organism>
<dbReference type="HOGENOM" id="CLU_1980956_0_0_1"/>
<reference evidence="3" key="2">
    <citation type="submission" date="2025-09" db="UniProtKB">
        <authorList>
            <consortium name="Ensembl"/>
        </authorList>
    </citation>
    <scope>IDENTIFICATION</scope>
</reference>
<feature type="transmembrane region" description="Helical" evidence="2">
    <location>
        <begin position="121"/>
        <end position="139"/>
    </location>
</feature>
<protein>
    <submittedName>
        <fullName evidence="3">Uncharacterized protein</fullName>
    </submittedName>
</protein>
<evidence type="ECO:0000313" key="3">
    <source>
        <dbReference type="Ensembl" id="ENSPTRP00000049966.3"/>
    </source>
</evidence>
<dbReference type="Proteomes" id="UP000002277">
    <property type="component" value="Unplaced"/>
</dbReference>
<feature type="region of interest" description="Disordered" evidence="1">
    <location>
        <begin position="1"/>
        <end position="56"/>
    </location>
</feature>
<keyword evidence="2" id="KW-0472">Membrane</keyword>
<reference evidence="3" key="1">
    <citation type="submission" date="2025-08" db="UniProtKB">
        <authorList>
            <consortium name="Ensembl"/>
        </authorList>
    </citation>
    <scope>IDENTIFICATION</scope>
</reference>
<evidence type="ECO:0000256" key="2">
    <source>
        <dbReference type="SAM" id="Phobius"/>
    </source>
</evidence>
<dbReference type="Ensembl" id="ENSPTRT00000057119.3">
    <property type="protein sequence ID" value="ENSPTRP00000049966.3"/>
    <property type="gene ID" value="ENSPTRG00000029579.3"/>
</dbReference>
<keyword evidence="2" id="KW-0812">Transmembrane</keyword>
<evidence type="ECO:0000313" key="4">
    <source>
        <dbReference type="Proteomes" id="UP000002277"/>
    </source>
</evidence>
<name>H2R765_PANTR</name>
<sequence>MWRELRGCPGGDVETAQRLSQRRRGEGCPKQERAQRLSQRRRGESSEAVPEKTWKELRDSETVPEKTWKQLRGCLQEDVQRVQRLSLLLHLAVFLWIIIAINFSNSGVKSQSSTYLCSGEFLYVVSSMSFVGTVVQGGVGRMKFFLSDFANIKSHLIKMLEKQIS</sequence>
<feature type="transmembrane region" description="Helical" evidence="2">
    <location>
        <begin position="85"/>
        <end position="101"/>
    </location>
</feature>